<keyword evidence="2 5" id="KW-0812">Transmembrane</keyword>
<evidence type="ECO:0000256" key="4">
    <source>
        <dbReference type="ARBA" id="ARBA00023136"/>
    </source>
</evidence>
<feature type="transmembrane region" description="Helical" evidence="5">
    <location>
        <begin position="101"/>
        <end position="123"/>
    </location>
</feature>
<protein>
    <submittedName>
        <fullName evidence="6">Bacteriocin production protein</fullName>
    </submittedName>
</protein>
<evidence type="ECO:0000256" key="1">
    <source>
        <dbReference type="ARBA" id="ARBA00004141"/>
    </source>
</evidence>
<comment type="subcellular location">
    <subcellularLocation>
        <location evidence="1">Membrane</location>
        <topology evidence="1">Multi-pass membrane protein</topology>
    </subcellularLocation>
</comment>
<feature type="transmembrane region" description="Helical" evidence="5">
    <location>
        <begin position="6"/>
        <end position="21"/>
    </location>
</feature>
<evidence type="ECO:0000256" key="5">
    <source>
        <dbReference type="SAM" id="Phobius"/>
    </source>
</evidence>
<evidence type="ECO:0000313" key="7">
    <source>
        <dbReference type="Proteomes" id="UP000826722"/>
    </source>
</evidence>
<dbReference type="InterPro" id="IPR003825">
    <property type="entry name" value="Colicin-V_CvpA"/>
</dbReference>
<proteinExistence type="predicted"/>
<keyword evidence="3 5" id="KW-1133">Transmembrane helix</keyword>
<dbReference type="PANTHER" id="PTHR36926:SF1">
    <property type="entry name" value="COLICIN V PRODUCTION PROTEIN"/>
    <property type="match status" value="1"/>
</dbReference>
<dbReference type="GO" id="GO:0009403">
    <property type="term" value="P:toxin biosynthetic process"/>
    <property type="evidence" value="ECO:0007669"/>
    <property type="project" value="InterPro"/>
</dbReference>
<dbReference type="RefSeq" id="WP_221765375.1">
    <property type="nucleotide sequence ID" value="NZ_AP024110.1"/>
</dbReference>
<evidence type="ECO:0000313" key="6">
    <source>
        <dbReference type="EMBL" id="BCM24888.1"/>
    </source>
</evidence>
<dbReference type="InterPro" id="IPR052719">
    <property type="entry name" value="CvpA-like"/>
</dbReference>
<reference evidence="6" key="1">
    <citation type="journal article" date="2021" name="Arch. Microbiol.">
        <title>Methyloradius palustris gen. nov., sp. nov., a methanol-oxidizing bacterium isolated from snow.</title>
        <authorList>
            <person name="Miyadera T."/>
            <person name="Kojima H."/>
            <person name="Fukui M."/>
        </authorList>
    </citation>
    <scope>NUCLEOTIDE SEQUENCE</scope>
    <source>
        <strain evidence="6">Zm11</strain>
    </source>
</reference>
<feature type="transmembrane region" description="Helical" evidence="5">
    <location>
        <begin position="28"/>
        <end position="44"/>
    </location>
</feature>
<keyword evidence="7" id="KW-1185">Reference proteome</keyword>
<feature type="transmembrane region" description="Helical" evidence="5">
    <location>
        <begin position="64"/>
        <end position="89"/>
    </location>
</feature>
<dbReference type="PANTHER" id="PTHR36926">
    <property type="entry name" value="COLICIN V PRODUCTION PROTEIN"/>
    <property type="match status" value="1"/>
</dbReference>
<dbReference type="AlphaFoldDB" id="A0A8D5GCE3"/>
<dbReference type="GO" id="GO:0016020">
    <property type="term" value="C:membrane"/>
    <property type="evidence" value="ECO:0007669"/>
    <property type="project" value="UniProtKB-SubCell"/>
</dbReference>
<dbReference type="EMBL" id="AP024110">
    <property type="protein sequence ID" value="BCM24888.1"/>
    <property type="molecule type" value="Genomic_DNA"/>
</dbReference>
<evidence type="ECO:0000256" key="2">
    <source>
        <dbReference type="ARBA" id="ARBA00022692"/>
    </source>
</evidence>
<dbReference type="Proteomes" id="UP000826722">
    <property type="component" value="Chromosome"/>
</dbReference>
<dbReference type="KEGG" id="mpau:ZMTM_11470"/>
<dbReference type="Pfam" id="PF02674">
    <property type="entry name" value="Colicin_V"/>
    <property type="match status" value="1"/>
</dbReference>
<keyword evidence="4 5" id="KW-0472">Membrane</keyword>
<gene>
    <name evidence="6" type="ORF">ZMTM_11470</name>
</gene>
<accession>A0A8D5GCE3</accession>
<organism evidence="6 7">
    <name type="scientific">Methyloradius palustris</name>
    <dbReference type="NCBI Taxonomy" id="2778876"/>
    <lineage>
        <taxon>Bacteria</taxon>
        <taxon>Pseudomonadati</taxon>
        <taxon>Pseudomonadota</taxon>
        <taxon>Betaproteobacteria</taxon>
        <taxon>Nitrosomonadales</taxon>
        <taxon>Methylophilaceae</taxon>
        <taxon>Methyloradius</taxon>
    </lineage>
</organism>
<sequence>MTAFDYVVLAILGISILLSMMRGFIREILALAGWIAAFYIARTYTLQFAELLPSSIPSESLRFLAAFVILFLAALLVCSLLAIGLSQLFKTIGLSWLDRGLGAVFGIARGIVIVGVLVLLAGLTSVPRDIRWRNAMFSAPLEAMAVSILPWFPNDIAKHIKYD</sequence>
<name>A0A8D5GCE3_9PROT</name>
<evidence type="ECO:0000256" key="3">
    <source>
        <dbReference type="ARBA" id="ARBA00022989"/>
    </source>
</evidence>